<evidence type="ECO:0000259" key="1">
    <source>
        <dbReference type="Pfam" id="PF07883"/>
    </source>
</evidence>
<dbReference type="InterPro" id="IPR013096">
    <property type="entry name" value="Cupin_2"/>
</dbReference>
<dbReference type="Proteomes" id="UP001293718">
    <property type="component" value="Unassembled WGS sequence"/>
</dbReference>
<dbReference type="SUPFAM" id="SSF51182">
    <property type="entry name" value="RmlC-like cupins"/>
    <property type="match status" value="1"/>
</dbReference>
<dbReference type="CDD" id="cd06981">
    <property type="entry name" value="cupin_reut_a1446"/>
    <property type="match status" value="1"/>
</dbReference>
<name>A0ABU5IEA3_9BURK</name>
<dbReference type="EMBL" id="JAXOJX010000015">
    <property type="protein sequence ID" value="MDZ5457164.1"/>
    <property type="molecule type" value="Genomic_DNA"/>
</dbReference>
<accession>A0ABU5IEA3</accession>
<dbReference type="Gene3D" id="2.60.120.10">
    <property type="entry name" value="Jelly Rolls"/>
    <property type="match status" value="1"/>
</dbReference>
<evidence type="ECO:0000313" key="2">
    <source>
        <dbReference type="EMBL" id="MDZ5457164.1"/>
    </source>
</evidence>
<sequence>MSATRSGQLLAALPARLDGEVFETLLSHGSVRFERIVSLGHTAPAEGWFDQDEHEWVMVLEGAGRLRFEDGRELEMRRGDWVNIPAHVKHQVVWTDPHQPTVWLAVFYA</sequence>
<comment type="caution">
    <text evidence="2">The sequence shown here is derived from an EMBL/GenBank/DDBJ whole genome shotgun (WGS) entry which is preliminary data.</text>
</comment>
<keyword evidence="3" id="KW-1185">Reference proteome</keyword>
<feature type="domain" description="Cupin type-2" evidence="1">
    <location>
        <begin position="51"/>
        <end position="107"/>
    </location>
</feature>
<dbReference type="RefSeq" id="WP_322465554.1">
    <property type="nucleotide sequence ID" value="NZ_JAXOJX010000015.1"/>
</dbReference>
<evidence type="ECO:0000313" key="3">
    <source>
        <dbReference type="Proteomes" id="UP001293718"/>
    </source>
</evidence>
<reference evidence="2 3" key="1">
    <citation type="submission" date="2023-11" db="EMBL/GenBank/DDBJ databases">
        <title>Draft genome of Azohydromonas lata strain H1 (DSM1123), a polyhydroxyalkanoate producer.</title>
        <authorList>
            <person name="Traversa D."/>
            <person name="D'Addabbo P."/>
            <person name="Pazzani C."/>
            <person name="Manzari C."/>
            <person name="Chiara M."/>
            <person name="Scrascia M."/>
        </authorList>
    </citation>
    <scope>NUCLEOTIDE SEQUENCE [LARGE SCALE GENOMIC DNA]</scope>
    <source>
        <strain evidence="2 3">H1</strain>
    </source>
</reference>
<protein>
    <submittedName>
        <fullName evidence="2">Cupin domain-containing protein</fullName>
    </submittedName>
</protein>
<gene>
    <name evidence="2" type="ORF">SM757_11335</name>
</gene>
<dbReference type="InterPro" id="IPR014710">
    <property type="entry name" value="RmlC-like_jellyroll"/>
</dbReference>
<dbReference type="InterPro" id="IPR011051">
    <property type="entry name" value="RmlC_Cupin_sf"/>
</dbReference>
<proteinExistence type="predicted"/>
<dbReference type="Pfam" id="PF07883">
    <property type="entry name" value="Cupin_2"/>
    <property type="match status" value="1"/>
</dbReference>
<organism evidence="2 3">
    <name type="scientific">Azohydromonas lata</name>
    <dbReference type="NCBI Taxonomy" id="45677"/>
    <lineage>
        <taxon>Bacteria</taxon>
        <taxon>Pseudomonadati</taxon>
        <taxon>Pseudomonadota</taxon>
        <taxon>Betaproteobacteria</taxon>
        <taxon>Burkholderiales</taxon>
        <taxon>Sphaerotilaceae</taxon>
        <taxon>Azohydromonas</taxon>
    </lineage>
</organism>